<dbReference type="Pfam" id="PF03358">
    <property type="entry name" value="FMN_red"/>
    <property type="match status" value="1"/>
</dbReference>
<dbReference type="Gene3D" id="3.40.50.360">
    <property type="match status" value="1"/>
</dbReference>
<dbReference type="InterPro" id="IPR005025">
    <property type="entry name" value="FMN_Rdtase-like_dom"/>
</dbReference>
<dbReference type="AlphaFoldDB" id="A0A7T7M8Y5"/>
<dbReference type="InterPro" id="IPR029039">
    <property type="entry name" value="Flavoprotein-like_sf"/>
</dbReference>
<dbReference type="GO" id="GO:0016491">
    <property type="term" value="F:oxidoreductase activity"/>
    <property type="evidence" value="ECO:0007669"/>
    <property type="project" value="InterPro"/>
</dbReference>
<evidence type="ECO:0000313" key="2">
    <source>
        <dbReference type="EMBL" id="QQM67104.1"/>
    </source>
</evidence>
<dbReference type="InterPro" id="IPR050712">
    <property type="entry name" value="NAD(P)H-dep_reductase"/>
</dbReference>
<feature type="domain" description="NADPH-dependent FMN reductase-like" evidence="1">
    <location>
        <begin position="2"/>
        <end position="147"/>
    </location>
</feature>
<dbReference type="Proteomes" id="UP000595895">
    <property type="component" value="Chromosome"/>
</dbReference>
<dbReference type="GO" id="GO:0005829">
    <property type="term" value="C:cytosol"/>
    <property type="evidence" value="ECO:0007669"/>
    <property type="project" value="TreeGrafter"/>
</dbReference>
<evidence type="ECO:0000313" key="3">
    <source>
        <dbReference type="Proteomes" id="UP000595895"/>
    </source>
</evidence>
<proteinExistence type="predicted"/>
<organism evidence="2 3">
    <name type="scientific">Actinomyces weissii</name>
    <dbReference type="NCBI Taxonomy" id="675090"/>
    <lineage>
        <taxon>Bacteria</taxon>
        <taxon>Bacillati</taxon>
        <taxon>Actinomycetota</taxon>
        <taxon>Actinomycetes</taxon>
        <taxon>Actinomycetales</taxon>
        <taxon>Actinomycetaceae</taxon>
        <taxon>Actinomyces</taxon>
    </lineage>
</organism>
<keyword evidence="3" id="KW-1185">Reference proteome</keyword>
<name>A0A7T7M8Y5_9ACTO</name>
<dbReference type="GO" id="GO:0010181">
    <property type="term" value="F:FMN binding"/>
    <property type="evidence" value="ECO:0007669"/>
    <property type="project" value="TreeGrafter"/>
</dbReference>
<dbReference type="PANTHER" id="PTHR30543:SF21">
    <property type="entry name" value="NAD(P)H-DEPENDENT FMN REDUCTASE LOT6"/>
    <property type="match status" value="1"/>
</dbReference>
<dbReference type="RefSeq" id="WP_200275401.1">
    <property type="nucleotide sequence ID" value="NZ_CP066802.1"/>
</dbReference>
<dbReference type="PANTHER" id="PTHR30543">
    <property type="entry name" value="CHROMATE REDUCTASE"/>
    <property type="match status" value="1"/>
</dbReference>
<dbReference type="EMBL" id="CP066802">
    <property type="protein sequence ID" value="QQM67104.1"/>
    <property type="molecule type" value="Genomic_DNA"/>
</dbReference>
<sequence>MTKIAVVLGSIRPNRAGAGVAEWVAAKANTVEGVEAQVLDIAAFNLPLFVEEAAPAFAPAKDPAAVAWNEALAGFDAFIFVSPEYNRSVPGALKNAIDFITPSVLDNRAVGLVGYSFSSGHRQTGHLRDILANFTTGVVRPEVNLHLASDFENMSVFKPAAFHDGEVPAMVEAILAQDKALSALR</sequence>
<accession>A0A7T7M8Y5</accession>
<evidence type="ECO:0000259" key="1">
    <source>
        <dbReference type="Pfam" id="PF03358"/>
    </source>
</evidence>
<gene>
    <name evidence="2" type="ORF">JG540_08740</name>
</gene>
<protein>
    <submittedName>
        <fullName evidence="2">NAD(P)H-dependent oxidoreductase</fullName>
    </submittedName>
</protein>
<reference evidence="2 3" key="1">
    <citation type="submission" date="2020-12" db="EMBL/GenBank/DDBJ databases">
        <authorList>
            <person name="Zhou J."/>
        </authorList>
    </citation>
    <scope>NUCLEOTIDE SEQUENCE [LARGE SCALE GENOMIC DNA]</scope>
    <source>
        <strain evidence="2 3">CCUG 61299</strain>
    </source>
</reference>
<dbReference type="SUPFAM" id="SSF52218">
    <property type="entry name" value="Flavoproteins"/>
    <property type="match status" value="1"/>
</dbReference>
<dbReference type="KEGG" id="awe:JG540_08740"/>